<evidence type="ECO:0000313" key="2">
    <source>
        <dbReference type="EMBL" id="MBB3878763.1"/>
    </source>
</evidence>
<organism evidence="2 3">
    <name type="scientific">Sphingomonas pseudosanguinis</name>
    <dbReference type="NCBI Taxonomy" id="413712"/>
    <lineage>
        <taxon>Bacteria</taxon>
        <taxon>Pseudomonadati</taxon>
        <taxon>Pseudomonadota</taxon>
        <taxon>Alphaproteobacteria</taxon>
        <taxon>Sphingomonadales</taxon>
        <taxon>Sphingomonadaceae</taxon>
        <taxon>Sphingomonas</taxon>
    </lineage>
</organism>
<keyword evidence="1" id="KW-0732">Signal</keyword>
<accession>A0A7W6AAU0</accession>
<evidence type="ECO:0008006" key="4">
    <source>
        <dbReference type="Google" id="ProtNLM"/>
    </source>
</evidence>
<comment type="caution">
    <text evidence="2">The sequence shown here is derived from an EMBL/GenBank/DDBJ whole genome shotgun (WGS) entry which is preliminary data.</text>
</comment>
<protein>
    <recommendedName>
        <fullName evidence="4">Fe-S oxidoreductase</fullName>
    </recommendedName>
</protein>
<evidence type="ECO:0000313" key="3">
    <source>
        <dbReference type="Proteomes" id="UP000538670"/>
    </source>
</evidence>
<proteinExistence type="predicted"/>
<gene>
    <name evidence="2" type="ORF">GGR48_001176</name>
</gene>
<keyword evidence="3" id="KW-1185">Reference proteome</keyword>
<evidence type="ECO:0000256" key="1">
    <source>
        <dbReference type="SAM" id="SignalP"/>
    </source>
</evidence>
<dbReference type="AlphaFoldDB" id="A0A7W6AAU0"/>
<feature type="signal peptide" evidence="1">
    <location>
        <begin position="1"/>
        <end position="18"/>
    </location>
</feature>
<dbReference type="EMBL" id="JACIDH010000002">
    <property type="protein sequence ID" value="MBB3878763.1"/>
    <property type="molecule type" value="Genomic_DNA"/>
</dbReference>
<name>A0A7W6AAU0_9SPHN</name>
<reference evidence="2 3" key="1">
    <citation type="submission" date="2020-08" db="EMBL/GenBank/DDBJ databases">
        <title>Genomic Encyclopedia of Type Strains, Phase IV (KMG-IV): sequencing the most valuable type-strain genomes for metagenomic binning, comparative biology and taxonomic classification.</title>
        <authorList>
            <person name="Goeker M."/>
        </authorList>
    </citation>
    <scope>NUCLEOTIDE SEQUENCE [LARGE SCALE GENOMIC DNA]</scope>
    <source>
        <strain evidence="2 3">DSM 19512</strain>
    </source>
</reference>
<dbReference type="Proteomes" id="UP000538670">
    <property type="component" value="Unassembled WGS sequence"/>
</dbReference>
<dbReference type="RefSeq" id="WP_183950925.1">
    <property type="nucleotide sequence ID" value="NZ_JACIDH010000002.1"/>
</dbReference>
<sequence>MKFVFLAATALIAAPVFAQDTTQADAAAQTQMQGQASTSTTDGTMSAQAGVNASAGAQVGGYQPAQPALAGTPQPSAPVVFKQAPTPAQAFPAPAPLESYPICKKGQFDQCRQRGGK</sequence>
<feature type="chain" id="PRO_5031344776" description="Fe-S oxidoreductase" evidence="1">
    <location>
        <begin position="19"/>
        <end position="117"/>
    </location>
</feature>